<accession>Q8H053</accession>
<feature type="domain" description="LysM" evidence="1">
    <location>
        <begin position="75"/>
        <end position="117"/>
    </location>
</feature>
<dbReference type="InterPro" id="IPR036779">
    <property type="entry name" value="LysM_dom_sf"/>
</dbReference>
<evidence type="ECO:0000259" key="1">
    <source>
        <dbReference type="Pfam" id="PF01476"/>
    </source>
</evidence>
<dbReference type="Gene3D" id="3.10.350.10">
    <property type="entry name" value="LysM domain"/>
    <property type="match status" value="1"/>
</dbReference>
<dbReference type="Pfam" id="PF01476">
    <property type="entry name" value="LysM"/>
    <property type="match status" value="1"/>
</dbReference>
<dbReference type="Gene3D" id="3.40.50.720">
    <property type="entry name" value="NAD(P)-binding Rossmann-like Domain"/>
    <property type="match status" value="1"/>
</dbReference>
<evidence type="ECO:0000313" key="3">
    <source>
        <dbReference type="EMBL" id="AAO15285.1"/>
    </source>
</evidence>
<protein>
    <submittedName>
        <fullName evidence="3">Dihydrodipicolinate reductase-like protein</fullName>
    </submittedName>
</protein>
<dbReference type="PANTHER" id="PTHR20836">
    <property type="entry name" value="DIHYDRODIPICOLINATE REDUCTASE"/>
    <property type="match status" value="1"/>
</dbReference>
<evidence type="ECO:0000259" key="2">
    <source>
        <dbReference type="Pfam" id="PF05173"/>
    </source>
</evidence>
<reference evidence="4" key="2">
    <citation type="journal article" date="2008" name="Nucleic Acids Res.">
        <title>The rice annotation project database (RAP-DB): 2008 update.</title>
        <authorList>
            <consortium name="The rice annotation project (RAP)"/>
        </authorList>
    </citation>
    <scope>GENOME REANNOTATION</scope>
    <source>
        <strain evidence="4">cv. Nipponbare</strain>
    </source>
</reference>
<name>Q8H053_ORYSJ</name>
<dbReference type="AlphaFoldDB" id="Q8H053"/>
<dbReference type="SUPFAM" id="SSF51735">
    <property type="entry name" value="NAD(P)-binding Rossmann-fold domains"/>
    <property type="match status" value="1"/>
</dbReference>
<feature type="domain" description="Dihydrodipicolinate reductase C-terminal" evidence="2">
    <location>
        <begin position="332"/>
        <end position="463"/>
    </location>
</feature>
<dbReference type="InterPro" id="IPR023940">
    <property type="entry name" value="DHDPR_bac"/>
</dbReference>
<dbReference type="PANTHER" id="PTHR20836:SF6">
    <property type="entry name" value="DIHYDRODIPICOLINATE REDUCTASE-LIKE PROTEIN CRR1, CHLOROPLASTIC"/>
    <property type="match status" value="1"/>
</dbReference>
<reference evidence="4" key="1">
    <citation type="journal article" date="2005" name="Nature">
        <title>The map-based sequence of the rice genome.</title>
        <authorList>
            <consortium name="International rice genome sequencing project (IRGSP)"/>
            <person name="Matsumoto T."/>
            <person name="Wu J."/>
            <person name="Kanamori H."/>
            <person name="Katayose Y."/>
            <person name="Fujisawa M."/>
            <person name="Namiki N."/>
            <person name="Mizuno H."/>
            <person name="Yamamoto K."/>
            <person name="Antonio B.A."/>
            <person name="Baba T."/>
            <person name="Sakata K."/>
            <person name="Nagamura Y."/>
            <person name="Aoki H."/>
            <person name="Arikawa K."/>
            <person name="Arita K."/>
            <person name="Bito T."/>
            <person name="Chiden Y."/>
            <person name="Fujitsuka N."/>
            <person name="Fukunaka R."/>
            <person name="Hamada M."/>
            <person name="Harada C."/>
            <person name="Hayashi A."/>
            <person name="Hijishita S."/>
            <person name="Honda M."/>
            <person name="Hosokawa S."/>
            <person name="Ichikawa Y."/>
            <person name="Idonuma A."/>
            <person name="Iijima M."/>
            <person name="Ikeda M."/>
            <person name="Ikeno M."/>
            <person name="Ito K."/>
            <person name="Ito S."/>
            <person name="Ito T."/>
            <person name="Ito Y."/>
            <person name="Ito Y."/>
            <person name="Iwabuchi A."/>
            <person name="Kamiya K."/>
            <person name="Karasawa W."/>
            <person name="Kurita K."/>
            <person name="Katagiri S."/>
            <person name="Kikuta A."/>
            <person name="Kobayashi H."/>
            <person name="Kobayashi N."/>
            <person name="Machita K."/>
            <person name="Maehara T."/>
            <person name="Masukawa M."/>
            <person name="Mizubayashi T."/>
            <person name="Mukai Y."/>
            <person name="Nagasaki H."/>
            <person name="Nagata Y."/>
            <person name="Naito S."/>
            <person name="Nakashima M."/>
            <person name="Nakama Y."/>
            <person name="Nakamichi Y."/>
            <person name="Nakamura M."/>
            <person name="Meguro A."/>
            <person name="Negishi M."/>
            <person name="Ohta I."/>
            <person name="Ohta T."/>
            <person name="Okamoto M."/>
            <person name="Ono N."/>
            <person name="Saji S."/>
            <person name="Sakaguchi M."/>
            <person name="Sakai K."/>
            <person name="Shibata M."/>
            <person name="Shimokawa T."/>
            <person name="Song J."/>
            <person name="Takazaki Y."/>
            <person name="Terasawa K."/>
            <person name="Tsugane M."/>
            <person name="Tsuji K."/>
            <person name="Ueda S."/>
            <person name="Waki K."/>
            <person name="Yamagata H."/>
            <person name="Yamamoto M."/>
            <person name="Yamamoto S."/>
            <person name="Yamane H."/>
            <person name="Yoshiki S."/>
            <person name="Yoshihara R."/>
            <person name="Yukawa K."/>
            <person name="Zhong H."/>
            <person name="Yano M."/>
            <person name="Yuan Q."/>
            <person name="Ouyang S."/>
            <person name="Liu J."/>
            <person name="Jones K.M."/>
            <person name="Gansberger K."/>
            <person name="Moffat K."/>
            <person name="Hill J."/>
            <person name="Bera J."/>
            <person name="Fadrosh D."/>
            <person name="Jin S."/>
            <person name="Johri S."/>
            <person name="Kim M."/>
            <person name="Overton L."/>
            <person name="Reardon M."/>
            <person name="Tsitrin T."/>
            <person name="Vuong H."/>
            <person name="Weaver B."/>
            <person name="Ciecko A."/>
            <person name="Tallon L."/>
            <person name="Jackson J."/>
            <person name="Pai G."/>
            <person name="Aken S.V."/>
            <person name="Utterback T."/>
            <person name="Reidmuller S."/>
            <person name="Feldblyum T."/>
            <person name="Hsiao J."/>
            <person name="Zismann V."/>
            <person name="Iobst S."/>
            <person name="de Vazeille A.R."/>
            <person name="Buell C.R."/>
            <person name="Ying K."/>
            <person name="Li Y."/>
            <person name="Lu T."/>
            <person name="Huang Y."/>
            <person name="Zhao Q."/>
            <person name="Feng Q."/>
            <person name="Zhang L."/>
            <person name="Zhu J."/>
            <person name="Weng Q."/>
            <person name="Mu J."/>
            <person name="Lu Y."/>
            <person name="Fan D."/>
            <person name="Liu Y."/>
            <person name="Guan J."/>
            <person name="Zhang Y."/>
            <person name="Yu S."/>
            <person name="Liu X."/>
            <person name="Zhang Y."/>
            <person name="Hong G."/>
            <person name="Han B."/>
            <person name="Choisne N."/>
            <person name="Demange N."/>
            <person name="Orjeda G."/>
            <person name="Samain S."/>
            <person name="Cattolico L."/>
            <person name="Pelletier E."/>
            <person name="Couloux A."/>
            <person name="Segurens B."/>
            <person name="Wincker P."/>
            <person name="D'Hont A."/>
            <person name="Scarpelli C."/>
            <person name="Weissenbach J."/>
            <person name="Salanoubat M."/>
            <person name="Quetier F."/>
            <person name="Yu Y."/>
            <person name="Kim H.R."/>
            <person name="Rambo T."/>
            <person name="Currie J."/>
            <person name="Collura K."/>
            <person name="Luo M."/>
            <person name="Yang T."/>
            <person name="Ammiraju J.S.S."/>
            <person name="Engler F."/>
            <person name="Soderlund C."/>
            <person name="Wing R.A."/>
            <person name="Palmer L.E."/>
            <person name="de la Bastide M."/>
            <person name="Spiegel L."/>
            <person name="Nascimento L."/>
            <person name="Zutavern T."/>
            <person name="O'Shaughnessy A."/>
            <person name="Dike S."/>
            <person name="Dedhia N."/>
            <person name="Preston R."/>
            <person name="Balija V."/>
            <person name="McCombie W.R."/>
            <person name="Chow T."/>
            <person name="Chen H."/>
            <person name="Chung M."/>
            <person name="Chen C."/>
            <person name="Shaw J."/>
            <person name="Wu H."/>
            <person name="Hsiao K."/>
            <person name="Chao Y."/>
            <person name="Chu M."/>
            <person name="Cheng C."/>
            <person name="Hour A."/>
            <person name="Lee P."/>
            <person name="Lin S."/>
            <person name="Lin Y."/>
            <person name="Liou J."/>
            <person name="Liu S."/>
            <person name="Hsing Y."/>
            <person name="Raghuvanshi S."/>
            <person name="Mohanty A."/>
            <person name="Bharti A.K."/>
            <person name="Gaur A."/>
            <person name="Gupta V."/>
            <person name="Kumar D."/>
            <person name="Ravi V."/>
            <person name="Vij S."/>
            <person name="Kapur A."/>
            <person name="Khurana P."/>
            <person name="Khurana P."/>
            <person name="Khurana J.P."/>
            <person name="Tyagi A.K."/>
            <person name="Gaikwad K."/>
            <person name="Singh A."/>
            <person name="Dalal V."/>
            <person name="Srivastava S."/>
            <person name="Dixit A."/>
            <person name="Pal A.K."/>
            <person name="Ghazi I.A."/>
            <person name="Yadav M."/>
            <person name="Pandit A."/>
            <person name="Bhargava A."/>
            <person name="Sureshbabu K."/>
            <person name="Batra K."/>
            <person name="Sharma T.R."/>
            <person name="Mohapatra T."/>
            <person name="Singh N.K."/>
            <person name="Messing J."/>
            <person name="Nelson A.B."/>
            <person name="Fuks G."/>
            <person name="Kavchok S."/>
            <person name="Keizer G."/>
            <person name="Linton E."/>
            <person name="Llaca V."/>
            <person name="Song R."/>
            <person name="Tanyolac B."/>
            <person name="Young S."/>
            <person name="Ho-Il K."/>
            <person name="Hahn J.H."/>
            <person name="Sangsakoo G."/>
            <person name="Vanavichit A."/>
            <person name="de Mattos Luiz.A.T."/>
            <person name="Zimmer P.D."/>
            <person name="Malone G."/>
            <person name="Dellagostin O."/>
            <person name="de Oliveira A.C."/>
            <person name="Bevan M."/>
            <person name="Bancroft I."/>
            <person name="Minx P."/>
            <person name="Cordum H."/>
            <person name="Wilson R."/>
            <person name="Cheng Z."/>
            <person name="Jin W."/>
            <person name="Jiang J."/>
            <person name="Leong S.A."/>
            <person name="Iwama H."/>
            <person name="Gojobori T."/>
            <person name="Itoh T."/>
            <person name="Niimura Y."/>
            <person name="Fujii Y."/>
            <person name="Habara T."/>
            <person name="Sakai H."/>
            <person name="Sato Y."/>
            <person name="Wilson G."/>
            <person name="Kumar K."/>
            <person name="McCouch S."/>
            <person name="Juretic N."/>
            <person name="Hoen D."/>
            <person name="Wright S."/>
            <person name="Bruskiewich R."/>
            <person name="Bureau T."/>
            <person name="Miyao A."/>
            <person name="Hirochika H."/>
            <person name="Nishikawa T."/>
            <person name="Kadowaki K."/>
            <person name="Sugiura M."/>
            <person name="Burr B."/>
            <person name="Sasaki T."/>
        </authorList>
    </citation>
    <scope>NUCLEOTIDE SEQUENCE [LARGE SCALE GENOMIC DNA]</scope>
    <source>
        <strain evidence="4">cv. Nipponbare</strain>
    </source>
</reference>
<dbReference type="EMBL" id="AC118980">
    <property type="protein sequence ID" value="AAO15285.1"/>
    <property type="molecule type" value="Genomic_DNA"/>
</dbReference>
<dbReference type="Proteomes" id="UP000000763">
    <property type="component" value="Chromosome 3"/>
</dbReference>
<dbReference type="Pfam" id="PF05173">
    <property type="entry name" value="DapB_C"/>
    <property type="match status" value="1"/>
</dbReference>
<dbReference type="InterPro" id="IPR018392">
    <property type="entry name" value="LysM"/>
</dbReference>
<dbReference type="GO" id="GO:0009089">
    <property type="term" value="P:lysine biosynthetic process via diaminopimelate"/>
    <property type="evidence" value="ECO:0007669"/>
    <property type="project" value="InterPro"/>
</dbReference>
<sequence length="463" mass="49934">MASSRRQQHKGSWSWTSRVAAAADAASWCLALSLVALLLVCSLGPGGAAGGEQRGGVAAVLRGAALSARACEEIYVVAEGETLHSISDKCGDPYILEQNPHVHDPDDVFPGLVIKITPSKPSTRAVVCRLLPVSKQVKPMEGRFQLLPLYRWREAPVTVETRPLQLPLARRGPRVLDPNVPVGVTGGANIRKDWQEKCSKGPLLNADAAISEHNQGKIWWYIEKVVIIGATKEIGRTAIAAISGMEEALEIPVLNDLTMVLGSIAQTRATGVVVDFSEPSTVYDNVKQAAAFGLNSVVYVPKIELDTVTELSAFCEKASMGCLVTPTLSIGSVLLQQAAIQASFHYNNVEIVESRPNPSDLPSQDAIQIANNITDLGQIYNREDMDSDNPARGQILGEDGVRVHSMVLPGLASSTSIHFSGPGEIYTLRHDVTNVQCLMPGLILAIRKVIRLKNLIYGLEKFL</sequence>
<dbReference type="InterPro" id="IPR022663">
    <property type="entry name" value="DapB_C"/>
</dbReference>
<dbReference type="CDD" id="cd00118">
    <property type="entry name" value="LysM"/>
    <property type="match status" value="1"/>
</dbReference>
<dbReference type="SUPFAM" id="SSF55347">
    <property type="entry name" value="Glyceraldehyde-3-phosphate dehydrogenase-like, C-terminal domain"/>
    <property type="match status" value="1"/>
</dbReference>
<dbReference type="FunFam" id="3.30.360.10:FF:000074">
    <property type="entry name" value="Dihydrodipicolinate reductase, C-terminus family protein, expressed"/>
    <property type="match status" value="1"/>
</dbReference>
<organism evidence="3 4">
    <name type="scientific">Oryza sativa subsp. japonica</name>
    <name type="common">Rice</name>
    <dbReference type="NCBI Taxonomy" id="39947"/>
    <lineage>
        <taxon>Eukaryota</taxon>
        <taxon>Viridiplantae</taxon>
        <taxon>Streptophyta</taxon>
        <taxon>Embryophyta</taxon>
        <taxon>Tracheophyta</taxon>
        <taxon>Spermatophyta</taxon>
        <taxon>Magnoliopsida</taxon>
        <taxon>Liliopsida</taxon>
        <taxon>Poales</taxon>
        <taxon>Poaceae</taxon>
        <taxon>BOP clade</taxon>
        <taxon>Oryzoideae</taxon>
        <taxon>Oryzeae</taxon>
        <taxon>Oryzinae</taxon>
        <taxon>Oryza</taxon>
        <taxon>Oryza sativa</taxon>
    </lineage>
</organism>
<proteinExistence type="predicted"/>
<evidence type="ECO:0000313" key="4">
    <source>
        <dbReference type="Proteomes" id="UP000000763"/>
    </source>
</evidence>
<gene>
    <name evidence="3" type="primary">OJ1263H11.2</name>
</gene>
<dbReference type="GO" id="GO:0008839">
    <property type="term" value="F:4-hydroxy-tetrahydrodipicolinate reductase"/>
    <property type="evidence" value="ECO:0007669"/>
    <property type="project" value="InterPro"/>
</dbReference>
<dbReference type="Gene3D" id="3.30.360.10">
    <property type="entry name" value="Dihydrodipicolinate Reductase, domain 2"/>
    <property type="match status" value="1"/>
</dbReference>
<dbReference type="InterPro" id="IPR036291">
    <property type="entry name" value="NAD(P)-bd_dom_sf"/>
</dbReference>